<dbReference type="Proteomes" id="UP001497497">
    <property type="component" value="Unassembled WGS sequence"/>
</dbReference>
<name>A0AAV2H1E1_LYMST</name>
<evidence type="ECO:0000313" key="1">
    <source>
        <dbReference type="EMBL" id="CAL1527490.1"/>
    </source>
</evidence>
<dbReference type="AlphaFoldDB" id="A0AAV2H1E1"/>
<sequence>MIQRNTSAINTTCDFGVSDATTIGTVLVFLPDPGVKNLIEEDKETMNATSFCAIRKTEPAGFESFFIAKFSPKCGQLSRCSVSKKTDINWSSYNFTHLEIDVEISRHSANVQINLATIIKLTKDSLLPITSKVHI</sequence>
<gene>
    <name evidence="1" type="ORF">GSLYS_00001667001</name>
</gene>
<evidence type="ECO:0000313" key="2">
    <source>
        <dbReference type="Proteomes" id="UP001497497"/>
    </source>
</evidence>
<proteinExistence type="predicted"/>
<keyword evidence="2" id="KW-1185">Reference proteome</keyword>
<accession>A0AAV2H1E1</accession>
<dbReference type="EMBL" id="CAXITT010000018">
    <property type="protein sequence ID" value="CAL1527490.1"/>
    <property type="molecule type" value="Genomic_DNA"/>
</dbReference>
<reference evidence="1 2" key="1">
    <citation type="submission" date="2024-04" db="EMBL/GenBank/DDBJ databases">
        <authorList>
            <consortium name="Genoscope - CEA"/>
            <person name="William W."/>
        </authorList>
    </citation>
    <scope>NUCLEOTIDE SEQUENCE [LARGE SCALE GENOMIC DNA]</scope>
</reference>
<organism evidence="1 2">
    <name type="scientific">Lymnaea stagnalis</name>
    <name type="common">Great pond snail</name>
    <name type="synonym">Helix stagnalis</name>
    <dbReference type="NCBI Taxonomy" id="6523"/>
    <lineage>
        <taxon>Eukaryota</taxon>
        <taxon>Metazoa</taxon>
        <taxon>Spiralia</taxon>
        <taxon>Lophotrochozoa</taxon>
        <taxon>Mollusca</taxon>
        <taxon>Gastropoda</taxon>
        <taxon>Heterobranchia</taxon>
        <taxon>Euthyneura</taxon>
        <taxon>Panpulmonata</taxon>
        <taxon>Hygrophila</taxon>
        <taxon>Lymnaeoidea</taxon>
        <taxon>Lymnaeidae</taxon>
        <taxon>Lymnaea</taxon>
    </lineage>
</organism>
<protein>
    <submittedName>
        <fullName evidence="1">Uncharacterized protein</fullName>
    </submittedName>
</protein>
<comment type="caution">
    <text evidence="1">The sequence shown here is derived from an EMBL/GenBank/DDBJ whole genome shotgun (WGS) entry which is preliminary data.</text>
</comment>